<organism evidence="3 4">
    <name type="scientific">Aspergillus brasiliensis (strain CBS 101740 / IMI 381727 / IBT 21946)</name>
    <dbReference type="NCBI Taxonomy" id="767769"/>
    <lineage>
        <taxon>Eukaryota</taxon>
        <taxon>Fungi</taxon>
        <taxon>Dikarya</taxon>
        <taxon>Ascomycota</taxon>
        <taxon>Pezizomycotina</taxon>
        <taxon>Eurotiomycetes</taxon>
        <taxon>Eurotiomycetidae</taxon>
        <taxon>Eurotiales</taxon>
        <taxon>Aspergillaceae</taxon>
        <taxon>Aspergillus</taxon>
        <taxon>Aspergillus subgen. Circumdati</taxon>
    </lineage>
</organism>
<dbReference type="RefSeq" id="XP_067479771.1">
    <property type="nucleotide sequence ID" value="XM_067617671.1"/>
</dbReference>
<evidence type="ECO:0000256" key="1">
    <source>
        <dbReference type="SAM" id="MobiDB-lite"/>
    </source>
</evidence>
<dbReference type="STRING" id="767769.A0A1L9ULB6"/>
<feature type="region of interest" description="Disordered" evidence="1">
    <location>
        <begin position="131"/>
        <end position="152"/>
    </location>
</feature>
<evidence type="ECO:0000259" key="2">
    <source>
        <dbReference type="Pfam" id="PF13391"/>
    </source>
</evidence>
<dbReference type="Proteomes" id="UP000184499">
    <property type="component" value="Unassembled WGS sequence"/>
</dbReference>
<proteinExistence type="predicted"/>
<dbReference type="VEuPathDB" id="FungiDB:ASPBRDRAFT_124154"/>
<dbReference type="AlphaFoldDB" id="A0A1L9ULB6"/>
<dbReference type="OrthoDB" id="2104739at2759"/>
<gene>
    <name evidence="3" type="ORF">ASPBRDRAFT_124154</name>
</gene>
<evidence type="ECO:0000313" key="4">
    <source>
        <dbReference type="Proteomes" id="UP000184499"/>
    </source>
</evidence>
<name>A0A1L9ULB6_ASPBC</name>
<dbReference type="InterPro" id="IPR003615">
    <property type="entry name" value="HNH_nuc"/>
</dbReference>
<dbReference type="EMBL" id="KV878683">
    <property type="protein sequence ID" value="OJJ72523.1"/>
    <property type="molecule type" value="Genomic_DNA"/>
</dbReference>
<sequence>MSPQPKLLAEQRWSAIIIFRGLIELYGLDHQSSQKGYYPAALVLGFFDCAIYTDGFLMLFFSFLHRTLCGEPTELYNYNIMPDWRYFDDLASWSQDRIENVKSSIEDFAEYIIQDLLLPLRILSLDMLQPTSPSQPSAQTPTTGSSTQQTPTMEERCLLRDYHECVVSFKFDQVEAQRRFVEDGEDCRDNDGNLLGNESMDRFELLGAAYILPPSLATLTADNTELSNSQKATLEFLMILDPKLPSFIEDQQLDTTVNAITMTPHYHQLFSAFKIYFESTGNPNEYEIRSTTGLSFPHDPVLPVVRTLTMNPDCPIDLPSPPLLAVHYAIARIIEVSGAGPYVEDIIRNLGERNVRADGSSNLGAVIGFWLSGW</sequence>
<dbReference type="GeneID" id="93570159"/>
<protein>
    <recommendedName>
        <fullName evidence="2">HNH nuclease domain-containing protein</fullName>
    </recommendedName>
</protein>
<reference evidence="4" key="1">
    <citation type="journal article" date="2017" name="Genome Biol.">
        <title>Comparative genomics reveals high biological diversity and specific adaptations in the industrially and medically important fungal genus Aspergillus.</title>
        <authorList>
            <person name="de Vries R.P."/>
            <person name="Riley R."/>
            <person name="Wiebenga A."/>
            <person name="Aguilar-Osorio G."/>
            <person name="Amillis S."/>
            <person name="Uchima C.A."/>
            <person name="Anderluh G."/>
            <person name="Asadollahi M."/>
            <person name="Askin M."/>
            <person name="Barry K."/>
            <person name="Battaglia E."/>
            <person name="Bayram O."/>
            <person name="Benocci T."/>
            <person name="Braus-Stromeyer S.A."/>
            <person name="Caldana C."/>
            <person name="Canovas D."/>
            <person name="Cerqueira G.C."/>
            <person name="Chen F."/>
            <person name="Chen W."/>
            <person name="Choi C."/>
            <person name="Clum A."/>
            <person name="Dos Santos R.A."/>
            <person name="Damasio A.R."/>
            <person name="Diallinas G."/>
            <person name="Emri T."/>
            <person name="Fekete E."/>
            <person name="Flipphi M."/>
            <person name="Freyberg S."/>
            <person name="Gallo A."/>
            <person name="Gournas C."/>
            <person name="Habgood R."/>
            <person name="Hainaut M."/>
            <person name="Harispe M.L."/>
            <person name="Henrissat B."/>
            <person name="Hilden K.S."/>
            <person name="Hope R."/>
            <person name="Hossain A."/>
            <person name="Karabika E."/>
            <person name="Karaffa L."/>
            <person name="Karanyi Z."/>
            <person name="Krasevec N."/>
            <person name="Kuo A."/>
            <person name="Kusch H."/>
            <person name="LaButti K."/>
            <person name="Lagendijk E.L."/>
            <person name="Lapidus A."/>
            <person name="Levasseur A."/>
            <person name="Lindquist E."/>
            <person name="Lipzen A."/>
            <person name="Logrieco A.F."/>
            <person name="MacCabe A."/>
            <person name="Maekelae M.R."/>
            <person name="Malavazi I."/>
            <person name="Melin P."/>
            <person name="Meyer V."/>
            <person name="Mielnichuk N."/>
            <person name="Miskei M."/>
            <person name="Molnar A.P."/>
            <person name="Mule G."/>
            <person name="Ngan C.Y."/>
            <person name="Orejas M."/>
            <person name="Orosz E."/>
            <person name="Ouedraogo J.P."/>
            <person name="Overkamp K.M."/>
            <person name="Park H.-S."/>
            <person name="Perrone G."/>
            <person name="Piumi F."/>
            <person name="Punt P.J."/>
            <person name="Ram A.F."/>
            <person name="Ramon A."/>
            <person name="Rauscher S."/>
            <person name="Record E."/>
            <person name="Riano-Pachon D.M."/>
            <person name="Robert V."/>
            <person name="Roehrig J."/>
            <person name="Ruller R."/>
            <person name="Salamov A."/>
            <person name="Salih N.S."/>
            <person name="Samson R.A."/>
            <person name="Sandor E."/>
            <person name="Sanguinetti M."/>
            <person name="Schuetze T."/>
            <person name="Sepcic K."/>
            <person name="Shelest E."/>
            <person name="Sherlock G."/>
            <person name="Sophianopoulou V."/>
            <person name="Squina F.M."/>
            <person name="Sun H."/>
            <person name="Susca A."/>
            <person name="Todd R.B."/>
            <person name="Tsang A."/>
            <person name="Unkles S.E."/>
            <person name="van de Wiele N."/>
            <person name="van Rossen-Uffink D."/>
            <person name="Oliveira J.V."/>
            <person name="Vesth T.C."/>
            <person name="Visser J."/>
            <person name="Yu J.-H."/>
            <person name="Zhou M."/>
            <person name="Andersen M.R."/>
            <person name="Archer D.B."/>
            <person name="Baker S.E."/>
            <person name="Benoit I."/>
            <person name="Brakhage A.A."/>
            <person name="Braus G.H."/>
            <person name="Fischer R."/>
            <person name="Frisvad J.C."/>
            <person name="Goldman G.H."/>
            <person name="Houbraken J."/>
            <person name="Oakley B."/>
            <person name="Pocsi I."/>
            <person name="Scazzocchio C."/>
            <person name="Seiboth B."/>
            <person name="vanKuyk P.A."/>
            <person name="Wortman J."/>
            <person name="Dyer P.S."/>
            <person name="Grigoriev I.V."/>
        </authorList>
    </citation>
    <scope>NUCLEOTIDE SEQUENCE [LARGE SCALE GENOMIC DNA]</scope>
    <source>
        <strain evidence="4">CBS 101740 / IMI 381727 / IBT 21946</strain>
    </source>
</reference>
<evidence type="ECO:0000313" key="3">
    <source>
        <dbReference type="EMBL" id="OJJ72523.1"/>
    </source>
</evidence>
<accession>A0A1L9ULB6</accession>
<feature type="domain" description="HNH nuclease" evidence="2">
    <location>
        <begin position="205"/>
        <end position="278"/>
    </location>
</feature>
<dbReference type="Pfam" id="PF13391">
    <property type="entry name" value="HNH_2"/>
    <property type="match status" value="1"/>
</dbReference>
<keyword evidence="4" id="KW-1185">Reference proteome</keyword>